<evidence type="ECO:0000313" key="9">
    <source>
        <dbReference type="Proteomes" id="UP001206572"/>
    </source>
</evidence>
<name>A0ABT2AFH2_9BURK</name>
<evidence type="ECO:0000256" key="3">
    <source>
        <dbReference type="PROSITE-ProRule" id="PRU00284"/>
    </source>
</evidence>
<dbReference type="PROSITE" id="PS50885">
    <property type="entry name" value="HAMP"/>
    <property type="match status" value="1"/>
</dbReference>
<dbReference type="Proteomes" id="UP001206572">
    <property type="component" value="Unassembled WGS sequence"/>
</dbReference>
<dbReference type="PANTHER" id="PTHR43531">
    <property type="entry name" value="PROTEIN ICFG"/>
    <property type="match status" value="1"/>
</dbReference>
<keyword evidence="9" id="KW-1185">Reference proteome</keyword>
<keyword evidence="5" id="KW-1133">Transmembrane helix</keyword>
<feature type="domain" description="HAMP" evidence="7">
    <location>
        <begin position="213"/>
        <end position="265"/>
    </location>
</feature>
<protein>
    <submittedName>
        <fullName evidence="8">Methyl-accepting chemotaxis protein</fullName>
    </submittedName>
</protein>
<feature type="region of interest" description="Disordered" evidence="4">
    <location>
        <begin position="523"/>
        <end position="566"/>
    </location>
</feature>
<keyword evidence="5" id="KW-0472">Membrane</keyword>
<dbReference type="Pfam" id="PF00015">
    <property type="entry name" value="MCPsignal"/>
    <property type="match status" value="1"/>
</dbReference>
<dbReference type="Pfam" id="PF12729">
    <property type="entry name" value="4HB_MCP_1"/>
    <property type="match status" value="1"/>
</dbReference>
<evidence type="ECO:0000256" key="1">
    <source>
        <dbReference type="ARBA" id="ARBA00022481"/>
    </source>
</evidence>
<dbReference type="PROSITE" id="PS50111">
    <property type="entry name" value="CHEMOTAXIS_TRANSDUC_2"/>
    <property type="match status" value="1"/>
</dbReference>
<evidence type="ECO:0000256" key="5">
    <source>
        <dbReference type="SAM" id="Phobius"/>
    </source>
</evidence>
<feature type="compositionally biased region" description="Low complexity" evidence="4">
    <location>
        <begin position="525"/>
        <end position="566"/>
    </location>
</feature>
<comment type="caution">
    <text evidence="8">The sequence shown here is derived from an EMBL/GenBank/DDBJ whole genome shotgun (WGS) entry which is preliminary data.</text>
</comment>
<dbReference type="InterPro" id="IPR004089">
    <property type="entry name" value="MCPsignal_dom"/>
</dbReference>
<dbReference type="CDD" id="cd06225">
    <property type="entry name" value="HAMP"/>
    <property type="match status" value="1"/>
</dbReference>
<dbReference type="EMBL" id="JANUHA010000001">
    <property type="protein sequence ID" value="MCS0594928.1"/>
    <property type="molecule type" value="Genomic_DNA"/>
</dbReference>
<evidence type="ECO:0000259" key="6">
    <source>
        <dbReference type="PROSITE" id="PS50111"/>
    </source>
</evidence>
<accession>A0ABT2AFH2</accession>
<dbReference type="Pfam" id="PF00672">
    <property type="entry name" value="HAMP"/>
    <property type="match status" value="1"/>
</dbReference>
<dbReference type="InterPro" id="IPR003660">
    <property type="entry name" value="HAMP_dom"/>
</dbReference>
<dbReference type="SMART" id="SM00283">
    <property type="entry name" value="MA"/>
    <property type="match status" value="1"/>
</dbReference>
<dbReference type="CDD" id="cd11386">
    <property type="entry name" value="MCP_signal"/>
    <property type="match status" value="1"/>
</dbReference>
<dbReference type="PANTHER" id="PTHR43531:SF14">
    <property type="entry name" value="METHYL-ACCEPTING CHEMOTAXIS PROTEIN I-RELATED"/>
    <property type="match status" value="1"/>
</dbReference>
<dbReference type="InterPro" id="IPR004090">
    <property type="entry name" value="Chemotax_Me-accpt_rcpt"/>
</dbReference>
<sequence length="566" mass="59318">MGFISNIKIGKRLGLGFAMILAMTVLIATAGVWRLSEVASATRDMMAAPLTKERLITDWYSLNYASIRRTAAIVKSTDPALGPYFKEDAAASVKKAAELLKQIEPLVAGEREKALFAAILEQRKVYSASRDGAVKAKADGNAEEAARILDQEFTPAATKYQNLLHDLVVMQRSSIDETAKAIDATAGRSTTTITVLTAGAVALGAILSWLLTTGITRPIRTAVEVAETVAGGDLTRRIDASGKDETGALLRALRHMNDSLVAIVSQVRSGTDTIATGSSEISAGNLDLSARTEQQASALEETAASMEELTTTVRQNADNARQANQLSIAASEVAAQGGAVVGEVITTMGSINDSARKIVDIIGVIDGIAFQTNILALNAAVEAARAGEQGRGFAVVASEVRTLAQRSAAAAKEIKGLIGDSVEKVDAGTRLVDQAGATMQQVVESIRRVTDIMGEITHASQEQTGGIEQVNAAIGQMDEVTQQNAALVEESAAAATSMQDQAAKLAQVVGVFKLDARDEAARTVAKPTPARALAAPAKPAARPAKQAARAKAAQTAQTAQTEWEEF</sequence>
<evidence type="ECO:0000256" key="2">
    <source>
        <dbReference type="ARBA" id="ARBA00029447"/>
    </source>
</evidence>
<dbReference type="PRINTS" id="PR00260">
    <property type="entry name" value="CHEMTRNSDUCR"/>
</dbReference>
<dbReference type="CDD" id="cd19411">
    <property type="entry name" value="MCP2201-like_sensor"/>
    <property type="match status" value="1"/>
</dbReference>
<feature type="domain" description="Methyl-accepting transducer" evidence="6">
    <location>
        <begin position="270"/>
        <end position="499"/>
    </location>
</feature>
<keyword evidence="5" id="KW-0812">Transmembrane</keyword>
<dbReference type="SMART" id="SM00304">
    <property type="entry name" value="HAMP"/>
    <property type="match status" value="1"/>
</dbReference>
<dbReference type="SUPFAM" id="SSF58104">
    <property type="entry name" value="Methyl-accepting chemotaxis protein (MCP) signaling domain"/>
    <property type="match status" value="1"/>
</dbReference>
<gene>
    <name evidence="8" type="ORF">NX780_01050</name>
</gene>
<evidence type="ECO:0000256" key="4">
    <source>
        <dbReference type="SAM" id="MobiDB-lite"/>
    </source>
</evidence>
<reference evidence="8 9" key="1">
    <citation type="submission" date="2022-08" db="EMBL/GenBank/DDBJ databases">
        <title>Reclassification of Massilia species as members of the genera Telluria, Duganella, Pseudoduganella, Mokoshia gen. nov. and Zemynaea gen. nov. using orthogonal and non-orthogonal genome-based approaches.</title>
        <authorList>
            <person name="Bowman J.P."/>
        </authorList>
    </citation>
    <scope>NUCLEOTIDE SEQUENCE [LARGE SCALE GENOMIC DNA]</scope>
    <source>
        <strain evidence="8 9">JCM 31661</strain>
    </source>
</reference>
<evidence type="ECO:0000259" key="7">
    <source>
        <dbReference type="PROSITE" id="PS50885"/>
    </source>
</evidence>
<dbReference type="InterPro" id="IPR024478">
    <property type="entry name" value="HlyB_4HB_MCP"/>
</dbReference>
<evidence type="ECO:0000313" key="8">
    <source>
        <dbReference type="EMBL" id="MCS0594928.1"/>
    </source>
</evidence>
<proteinExistence type="inferred from homology"/>
<dbReference type="RefSeq" id="WP_258826014.1">
    <property type="nucleotide sequence ID" value="NZ_JANUHA010000001.1"/>
</dbReference>
<dbReference type="InterPro" id="IPR051310">
    <property type="entry name" value="MCP_chemotaxis"/>
</dbReference>
<organism evidence="8 9">
    <name type="scientific">Massilia agri</name>
    <dbReference type="NCBI Taxonomy" id="1886785"/>
    <lineage>
        <taxon>Bacteria</taxon>
        <taxon>Pseudomonadati</taxon>
        <taxon>Pseudomonadota</taxon>
        <taxon>Betaproteobacteria</taxon>
        <taxon>Burkholderiales</taxon>
        <taxon>Oxalobacteraceae</taxon>
        <taxon>Telluria group</taxon>
        <taxon>Massilia</taxon>
    </lineage>
</organism>
<comment type="similarity">
    <text evidence="2">Belongs to the methyl-accepting chemotaxis (MCP) protein family.</text>
</comment>
<keyword evidence="1" id="KW-0488">Methylation</keyword>
<feature type="transmembrane region" description="Helical" evidence="5">
    <location>
        <begin position="12"/>
        <end position="33"/>
    </location>
</feature>
<keyword evidence="3" id="KW-0807">Transducer</keyword>
<dbReference type="Gene3D" id="1.10.287.950">
    <property type="entry name" value="Methyl-accepting chemotaxis protein"/>
    <property type="match status" value="1"/>
</dbReference>
<dbReference type="InterPro" id="IPR047347">
    <property type="entry name" value="YvaQ-like_sensor"/>
</dbReference>